<comment type="caution">
    <text evidence="6">The sequence shown here is derived from an EMBL/GenBank/DDBJ whole genome shotgun (WGS) entry which is preliminary data.</text>
</comment>
<keyword evidence="1" id="KW-0808">Transferase</keyword>
<dbReference type="Gene3D" id="1.10.1070.11">
    <property type="entry name" value="Phosphatidylinositol 3-/4-kinase, catalytic domain"/>
    <property type="match status" value="1"/>
</dbReference>
<dbReference type="Proteomes" id="UP000663887">
    <property type="component" value="Unassembled WGS sequence"/>
</dbReference>
<evidence type="ECO:0000313" key="7">
    <source>
        <dbReference type="Proteomes" id="UP000663887"/>
    </source>
</evidence>
<dbReference type="InterPro" id="IPR050517">
    <property type="entry name" value="DDR_Repair_Kinase"/>
</dbReference>
<dbReference type="SUPFAM" id="SSF56112">
    <property type="entry name" value="Protein kinase-like (PK-like)"/>
    <property type="match status" value="1"/>
</dbReference>
<evidence type="ECO:0000256" key="2">
    <source>
        <dbReference type="ARBA" id="ARBA00022777"/>
    </source>
</evidence>
<dbReference type="GO" id="GO:0000184">
    <property type="term" value="P:nuclear-transcribed mRNA catabolic process, nonsense-mediated decay"/>
    <property type="evidence" value="ECO:0007669"/>
    <property type="project" value="InterPro"/>
</dbReference>
<dbReference type="SMART" id="SM00146">
    <property type="entry name" value="PI3Kc"/>
    <property type="match status" value="1"/>
</dbReference>
<reference evidence="6" key="1">
    <citation type="submission" date="2021-02" db="EMBL/GenBank/DDBJ databases">
        <authorList>
            <person name="Nowell W R."/>
        </authorList>
    </citation>
    <scope>NUCLEOTIDE SEQUENCE</scope>
</reference>
<protein>
    <recommendedName>
        <fullName evidence="5">PI3K/PI4K catalytic domain-containing protein</fullName>
    </recommendedName>
</protein>
<evidence type="ECO:0000256" key="1">
    <source>
        <dbReference type="ARBA" id="ARBA00022679"/>
    </source>
</evidence>
<sequence length="1330" mass="152148">MYATTWLERLFQSCQRKSNNESSKDEHLSEDQHRLLSYEQLPNFGNDALNLKSPLGKPQETFLALEETLRFFAWPIDNNAKKVEASSSEQTNRSSTPSSSTINPPVISSSSSSGETVKFFFITNKSTCCEWLNRIRIPIILTALRSGQYESAARNYNQYLMHACSLGQAEASEFEFVIISFVQSLIKLHNSMAIHGIYVWLKNIHQLDWSWIQACEHEAAGNLEQAAYEYKLLLNEHFKSLSMVNEKKEDEISSGLVKFLTQKVYDCYLSLHQWPELIAWNDACIKMQMTFLKDDNDDLRTAMVTTIDINAIRAMSCFENRDFEGLKVSMRKMPNSQATGEELGRSASATINSNWTALRLGAARLARQQNNSTLASKLLIQLFQSTHTWTTGPPTSQSSNTPLGSPLRSFHSDASSIETYSLASLVTMIERYQNAHMVMIELETETGKLMHALSLNKANNINITIAIEFLSRSILRHLIHESQSNPQYNNQRSLINIEKCSRNLLHIAKWSRTAIESNHEATTNNVMSLGKLFELRKQYLITGLGVDIAGEPFVRKNMPLDELLIGELLDFSTLTCPNLAKSWFRFADWAYLWGRQLLARSLPLSSPDLGQQVRAILPSEVLSDEVTEISQILSSIRILNDDDSELTASELYSLHSYRTDLSRACSLLTKHPMLIEQLLALHPQYDLRRYFLLEQSCRTYFTYLQLSNTSTYEKKSNNNDDASNVLVTLRLLRVLVRYPQQLCTIFETNLLSLPTVAWKRLIPQLFLRLNHPDSFVNDYVTNLLIRIAKDFPQLILYSVVVGITDDSKMRRIKSRDDNIYQRKSASTHESEDEKSQDDIDEDDEEDDDEEMEEEDDIEKQENAVAMQNSFRLIYNVLSETNSHVVGQVKLFVHELRRVTVLWDELWLGTMAQLQEEISRRVDVLKEELQRLESMTHLTKDEKEFLIKEKQDVLFKSFITVLEAVSQITRAPAETPREQTSQKDYSKQIDAAIEQLKQPITLSNPHSCWLQLRLLYSMLHRTGKRSGTIHAMNQISPKLAEIKHSVIPNPGEDGQFHTIHSVGQTVQVLPTKTRPKKLMFVGSNGHRYQYLLKGLEDLHLDERIMQLLSIINVMFTKINRNEPWSYEARDYTVIPLASRSGLIQWVEGATPLFTLYKRWQQRQATALTWKAQNDNQEIALPTVQKPNDDKQPVEDGREVPMPILRQCIEELICEAPADLLSRELWCSCPSVGLWYKNVQNYSRSLAVTSMIGYMIGLGDRHLDNVLVDLKSGQIIHIDYNICFEKGKKLRVPGKVPYRLTQNLQNALGIAGLEGVFSLSSENVLKILCNGK</sequence>
<feature type="compositionally biased region" description="Basic and acidic residues" evidence="4">
    <location>
        <begin position="819"/>
        <end position="837"/>
    </location>
</feature>
<dbReference type="InterPro" id="IPR000403">
    <property type="entry name" value="PI3/4_kinase_cat_dom"/>
</dbReference>
<feature type="compositionally biased region" description="Acidic residues" evidence="4">
    <location>
        <begin position="838"/>
        <end position="858"/>
    </location>
</feature>
<feature type="compositionally biased region" description="Low complexity" evidence="4">
    <location>
        <begin position="86"/>
        <end position="112"/>
    </location>
</feature>
<organism evidence="6 7">
    <name type="scientific">Rotaria magnacalcarata</name>
    <dbReference type="NCBI Taxonomy" id="392030"/>
    <lineage>
        <taxon>Eukaryota</taxon>
        <taxon>Metazoa</taxon>
        <taxon>Spiralia</taxon>
        <taxon>Gnathifera</taxon>
        <taxon>Rotifera</taxon>
        <taxon>Eurotatoria</taxon>
        <taxon>Bdelloidea</taxon>
        <taxon>Philodinida</taxon>
        <taxon>Philodinidae</taxon>
        <taxon>Rotaria</taxon>
    </lineage>
</organism>
<dbReference type="Pfam" id="PF15785">
    <property type="entry name" value="SMG1"/>
    <property type="match status" value="1"/>
</dbReference>
<dbReference type="EMBL" id="CAJNRG010004516">
    <property type="protein sequence ID" value="CAF2066829.1"/>
    <property type="molecule type" value="Genomic_DNA"/>
</dbReference>
<feature type="region of interest" description="Disordered" evidence="4">
    <location>
        <begin position="819"/>
        <end position="860"/>
    </location>
</feature>
<evidence type="ECO:0000256" key="3">
    <source>
        <dbReference type="SAM" id="Coils"/>
    </source>
</evidence>
<dbReference type="PANTHER" id="PTHR11139:SF71">
    <property type="entry name" value="SERINE_THREONINE-PROTEIN KINASE SMG1"/>
    <property type="match status" value="1"/>
</dbReference>
<dbReference type="GO" id="GO:0004674">
    <property type="term" value="F:protein serine/threonine kinase activity"/>
    <property type="evidence" value="ECO:0007669"/>
    <property type="project" value="InterPro"/>
</dbReference>
<accession>A0A816R0D9</accession>
<dbReference type="InterPro" id="IPR018936">
    <property type="entry name" value="PI3/4_kinase_CS"/>
</dbReference>
<feature type="coiled-coil region" evidence="3">
    <location>
        <begin position="914"/>
        <end position="941"/>
    </location>
</feature>
<dbReference type="Pfam" id="PF00454">
    <property type="entry name" value="PI3_PI4_kinase"/>
    <property type="match status" value="1"/>
</dbReference>
<evidence type="ECO:0000259" key="5">
    <source>
        <dbReference type="PROSITE" id="PS50290"/>
    </source>
</evidence>
<gene>
    <name evidence="6" type="ORF">XDN619_LOCUS11769</name>
</gene>
<dbReference type="Gene3D" id="3.30.1010.10">
    <property type="entry name" value="Phosphatidylinositol 3-kinase Catalytic Subunit, Chain A, domain 4"/>
    <property type="match status" value="1"/>
</dbReference>
<dbReference type="InterPro" id="IPR031559">
    <property type="entry name" value="SMG1"/>
</dbReference>
<dbReference type="InterPro" id="IPR036940">
    <property type="entry name" value="PI3/4_kinase_cat_sf"/>
</dbReference>
<dbReference type="PANTHER" id="PTHR11139">
    <property type="entry name" value="ATAXIA TELANGIECTASIA MUTATED ATM -RELATED"/>
    <property type="match status" value="1"/>
</dbReference>
<keyword evidence="2" id="KW-0418">Kinase</keyword>
<keyword evidence="3" id="KW-0175">Coiled coil</keyword>
<dbReference type="SMART" id="SM01345">
    <property type="entry name" value="Rapamycin_bind"/>
    <property type="match status" value="1"/>
</dbReference>
<dbReference type="InterPro" id="IPR011009">
    <property type="entry name" value="Kinase-like_dom_sf"/>
</dbReference>
<feature type="domain" description="PI3K/PI4K catalytic" evidence="5">
    <location>
        <begin position="1061"/>
        <end position="1330"/>
    </location>
</feature>
<proteinExistence type="predicted"/>
<dbReference type="PROSITE" id="PS50290">
    <property type="entry name" value="PI3_4_KINASE_3"/>
    <property type="match status" value="1"/>
</dbReference>
<feature type="region of interest" description="Disordered" evidence="4">
    <location>
        <begin position="83"/>
        <end position="112"/>
    </location>
</feature>
<evidence type="ECO:0000313" key="6">
    <source>
        <dbReference type="EMBL" id="CAF2066829.1"/>
    </source>
</evidence>
<dbReference type="GO" id="GO:0005634">
    <property type="term" value="C:nucleus"/>
    <property type="evidence" value="ECO:0007669"/>
    <property type="project" value="TreeGrafter"/>
</dbReference>
<dbReference type="PROSITE" id="PS00916">
    <property type="entry name" value="PI3_4_KINASE_2"/>
    <property type="match status" value="1"/>
</dbReference>
<name>A0A816R0D9_9BILA</name>
<evidence type="ECO:0000256" key="4">
    <source>
        <dbReference type="SAM" id="MobiDB-lite"/>
    </source>
</evidence>